<dbReference type="AlphaFoldDB" id="A0A2A6BLZ5"/>
<gene>
    <name evidence="1" type="primary">WBGene00274176</name>
</gene>
<dbReference type="Proteomes" id="UP000005239">
    <property type="component" value="Unassembled WGS sequence"/>
</dbReference>
<reference evidence="2" key="1">
    <citation type="journal article" date="2008" name="Nat. Genet.">
        <title>The Pristionchus pacificus genome provides a unique perspective on nematode lifestyle and parasitism.</title>
        <authorList>
            <person name="Dieterich C."/>
            <person name="Clifton S.W."/>
            <person name="Schuster L.N."/>
            <person name="Chinwalla A."/>
            <person name="Delehaunty K."/>
            <person name="Dinkelacker I."/>
            <person name="Fulton L."/>
            <person name="Fulton R."/>
            <person name="Godfrey J."/>
            <person name="Minx P."/>
            <person name="Mitreva M."/>
            <person name="Roeseler W."/>
            <person name="Tian H."/>
            <person name="Witte H."/>
            <person name="Yang S.P."/>
            <person name="Wilson R.K."/>
            <person name="Sommer R.J."/>
        </authorList>
    </citation>
    <scope>NUCLEOTIDE SEQUENCE [LARGE SCALE GENOMIC DNA]</scope>
    <source>
        <strain evidence="2">PS312</strain>
    </source>
</reference>
<protein>
    <submittedName>
        <fullName evidence="1">Uncharacterized protein</fullName>
    </submittedName>
</protein>
<dbReference type="EnsemblMetazoa" id="PPA35807.1">
    <property type="protein sequence ID" value="PPA35807.1"/>
    <property type="gene ID" value="WBGene00274176"/>
</dbReference>
<organism evidence="1 2">
    <name type="scientific">Pristionchus pacificus</name>
    <name type="common">Parasitic nematode worm</name>
    <dbReference type="NCBI Taxonomy" id="54126"/>
    <lineage>
        <taxon>Eukaryota</taxon>
        <taxon>Metazoa</taxon>
        <taxon>Ecdysozoa</taxon>
        <taxon>Nematoda</taxon>
        <taxon>Chromadorea</taxon>
        <taxon>Rhabditida</taxon>
        <taxon>Rhabditina</taxon>
        <taxon>Diplogasteromorpha</taxon>
        <taxon>Diplogasteroidea</taxon>
        <taxon>Neodiplogasteridae</taxon>
        <taxon>Pristionchus</taxon>
    </lineage>
</organism>
<name>A0A2A6BLZ5_PRIPA</name>
<accession>A0A8R1YUL0</accession>
<sequence>MSTLSEKMRILSDLARTKATKVNALELRVMQFTCMQFQILIITEEGAFFVDNSNQFEISERMKPYTNIDKLKFPEEHPQTQIISEVVANRFIDLADRFDAKRVLFEWVSIDNHIVRCIEHLTTSRSIQAFGLKECVVDENLTKEGRTRLLATLLFIKPTFLYLWCYSLHIDELFIKEYADAVPSADFYLRDNDLKYVDPEEAFKDILWKYHKLSAPHIVIDVKWVMPQILRRLYQKTGGGWWFVITRQLTQERIEADLPADLQHTFSISDTGEDIFSIEIVGTIHKAIICPSFVENGIEWMLTVHFK</sequence>
<reference evidence="1" key="2">
    <citation type="submission" date="2022-06" db="UniProtKB">
        <authorList>
            <consortium name="EnsemblMetazoa"/>
        </authorList>
    </citation>
    <scope>IDENTIFICATION</scope>
    <source>
        <strain evidence="1">PS312</strain>
    </source>
</reference>
<proteinExistence type="predicted"/>
<accession>A0A2A6BLZ5</accession>
<evidence type="ECO:0000313" key="2">
    <source>
        <dbReference type="Proteomes" id="UP000005239"/>
    </source>
</evidence>
<evidence type="ECO:0000313" key="1">
    <source>
        <dbReference type="EnsemblMetazoa" id="PPA35807.1"/>
    </source>
</evidence>
<keyword evidence="2" id="KW-1185">Reference proteome</keyword>